<comment type="subunit">
    <text evidence="9">Component of the proteasome complex.</text>
</comment>
<evidence type="ECO:0000256" key="2">
    <source>
        <dbReference type="ARBA" id="ARBA00022490"/>
    </source>
</evidence>
<dbReference type="PANTHER" id="PTHR32194">
    <property type="entry name" value="METALLOPROTEASE TLDD"/>
    <property type="match status" value="1"/>
</dbReference>
<dbReference type="EMBL" id="KB932206">
    <property type="protein sequence ID" value="KCV69424.1"/>
    <property type="molecule type" value="Genomic_DNA"/>
</dbReference>
<comment type="subcellular location">
    <subcellularLocation>
        <location evidence="9">Cytoplasm</location>
    </subcellularLocation>
    <subcellularLocation>
        <location evidence="9">Nucleus</location>
    </subcellularLocation>
</comment>
<dbReference type="GO" id="GO:0004298">
    <property type="term" value="F:threonine-type endopeptidase activity"/>
    <property type="evidence" value="ECO:0007669"/>
    <property type="project" value="UniProtKB-KW"/>
</dbReference>
<dbReference type="eggNOG" id="KOG0175">
    <property type="taxonomic scope" value="Eukaryota"/>
</dbReference>
<gene>
    <name evidence="10" type="ORF">H696_03854</name>
</gene>
<evidence type="ECO:0000256" key="7">
    <source>
        <dbReference type="ARBA" id="ARBA00023145"/>
    </source>
</evidence>
<dbReference type="PROSITE" id="PS51476">
    <property type="entry name" value="PROTEASOME_BETA_2"/>
    <property type="match status" value="1"/>
</dbReference>
<keyword evidence="4" id="KW-0888">Threonine protease</keyword>
<dbReference type="GO" id="GO:0005634">
    <property type="term" value="C:nucleus"/>
    <property type="evidence" value="ECO:0007669"/>
    <property type="project" value="UniProtKB-SubCell"/>
</dbReference>
<keyword evidence="11" id="KW-1185">Reference proteome</keyword>
<keyword evidence="5" id="KW-0378">Hydrolase</keyword>
<dbReference type="GeneID" id="20528579"/>
<dbReference type="InterPro" id="IPR016050">
    <property type="entry name" value="Proteasome_bsu_CS"/>
</dbReference>
<dbReference type="GO" id="GO:0051603">
    <property type="term" value="P:proteolysis involved in protein catabolic process"/>
    <property type="evidence" value="ECO:0007669"/>
    <property type="project" value="InterPro"/>
</dbReference>
<dbReference type="Pfam" id="PF00227">
    <property type="entry name" value="Proteasome"/>
    <property type="match status" value="1"/>
</dbReference>
<evidence type="ECO:0000256" key="1">
    <source>
        <dbReference type="ARBA" id="ARBA00001198"/>
    </source>
</evidence>
<dbReference type="GO" id="GO:0005737">
    <property type="term" value="C:cytoplasm"/>
    <property type="evidence" value="ECO:0007669"/>
    <property type="project" value="UniProtKB-SubCell"/>
</dbReference>
<dbReference type="CDD" id="cd03761">
    <property type="entry name" value="proteasome_beta_type_5"/>
    <property type="match status" value="1"/>
</dbReference>
<dbReference type="RefSeq" id="XP_009495989.1">
    <property type="nucleotide sequence ID" value="XM_009497714.1"/>
</dbReference>
<comment type="similarity">
    <text evidence="9">Belongs to the peptidase T1B family.</text>
</comment>
<name>A0A058Z580_FONAL</name>
<evidence type="ECO:0000256" key="8">
    <source>
        <dbReference type="PIRSR" id="PIRSR600243-1"/>
    </source>
</evidence>
<dbReference type="SUPFAM" id="SSF56235">
    <property type="entry name" value="N-terminal nucleophile aminohydrolases (Ntn hydrolases)"/>
    <property type="match status" value="1"/>
</dbReference>
<sequence>MDFLVPKSTLYDSNDPMNEMFEREVLGLPSAVSSGPAAARMDFAVPAGVHPADFVEPYMAPCTAAAGYTDPRIHMEHGTTTLAVKVKAGVVVAVDSRATGGAYIASSDVKKVIEINPFLLGTMAGGAADCAYWQRHLGRLCRHYELRNQERISVAAASKLLANIVYEYKGMGLSMGTMITGWDKNGPGLYYVDSDGTRLTNNYFSVGSGSTYAYGVLDSQLTGPDQPIEEVIDIARRAITFATYRDAYSGGNVHVYWVKEDGWVHVSSDDVSQCWYRYQALRNATPAADKPVDAEMATA</sequence>
<dbReference type="InterPro" id="IPR023333">
    <property type="entry name" value="Proteasome_suB-type"/>
</dbReference>
<evidence type="ECO:0000256" key="5">
    <source>
        <dbReference type="ARBA" id="ARBA00022801"/>
    </source>
</evidence>
<accession>A0A058Z580</accession>
<dbReference type="PRINTS" id="PR00141">
    <property type="entry name" value="PROTEASOME"/>
</dbReference>
<protein>
    <recommendedName>
        <fullName evidence="9">Proteasome subunit beta</fullName>
    </recommendedName>
</protein>
<keyword evidence="9" id="KW-0539">Nucleus</keyword>
<evidence type="ECO:0000256" key="9">
    <source>
        <dbReference type="RuleBase" id="RU004203"/>
    </source>
</evidence>
<dbReference type="GO" id="GO:0005839">
    <property type="term" value="C:proteasome core complex"/>
    <property type="evidence" value="ECO:0007669"/>
    <property type="project" value="InterPro"/>
</dbReference>
<evidence type="ECO:0000256" key="3">
    <source>
        <dbReference type="ARBA" id="ARBA00022670"/>
    </source>
</evidence>
<dbReference type="OMA" id="NLGMAMQ"/>
<dbReference type="InterPro" id="IPR029055">
    <property type="entry name" value="Ntn_hydrolases_N"/>
</dbReference>
<dbReference type="InterPro" id="IPR001353">
    <property type="entry name" value="Proteasome_sua/b"/>
</dbReference>
<keyword evidence="6 9" id="KW-0647">Proteasome</keyword>
<dbReference type="STRING" id="691883.A0A058Z580"/>
<dbReference type="InterPro" id="IPR000243">
    <property type="entry name" value="Pept_T1A_subB"/>
</dbReference>
<proteinExistence type="inferred from homology"/>
<keyword evidence="2 9" id="KW-0963">Cytoplasm</keyword>
<dbReference type="AlphaFoldDB" id="A0A058Z580"/>
<reference evidence="10" key="1">
    <citation type="submission" date="2013-04" db="EMBL/GenBank/DDBJ databases">
        <title>The Genome Sequence of Fonticula alba ATCC 38817.</title>
        <authorList>
            <consortium name="The Broad Institute Genomics Platform"/>
            <person name="Russ C."/>
            <person name="Cuomo C."/>
            <person name="Burger G."/>
            <person name="Gray M.W."/>
            <person name="Holland P.W.H."/>
            <person name="King N."/>
            <person name="Lang F.B.F."/>
            <person name="Roger A.J."/>
            <person name="Ruiz-Trillo I."/>
            <person name="Brown M."/>
            <person name="Walker B."/>
            <person name="Young S."/>
            <person name="Zeng Q."/>
            <person name="Gargeya S."/>
            <person name="Fitzgerald M."/>
            <person name="Haas B."/>
            <person name="Abouelleil A."/>
            <person name="Allen A.W."/>
            <person name="Alvarado L."/>
            <person name="Arachchi H.M."/>
            <person name="Berlin A.M."/>
            <person name="Chapman S.B."/>
            <person name="Gainer-Dewar J."/>
            <person name="Goldberg J."/>
            <person name="Griggs A."/>
            <person name="Gujja S."/>
            <person name="Hansen M."/>
            <person name="Howarth C."/>
            <person name="Imamovic A."/>
            <person name="Ireland A."/>
            <person name="Larimer J."/>
            <person name="McCowan C."/>
            <person name="Murphy C."/>
            <person name="Pearson M."/>
            <person name="Poon T.W."/>
            <person name="Priest M."/>
            <person name="Roberts A."/>
            <person name="Saif S."/>
            <person name="Shea T."/>
            <person name="Sisk P."/>
            <person name="Sykes S."/>
            <person name="Wortman J."/>
            <person name="Nusbaum C."/>
            <person name="Birren B."/>
        </authorList>
    </citation>
    <scope>NUCLEOTIDE SEQUENCE [LARGE SCALE GENOMIC DNA]</scope>
    <source>
        <strain evidence="10">ATCC 38817</strain>
    </source>
</reference>
<dbReference type="Gene3D" id="3.60.20.10">
    <property type="entry name" value="Glutamine Phosphoribosylpyrophosphate, subunit 1, domain 1"/>
    <property type="match status" value="1"/>
</dbReference>
<feature type="active site" description="Nucleophile" evidence="8">
    <location>
        <position position="79"/>
    </location>
</feature>
<evidence type="ECO:0000313" key="11">
    <source>
        <dbReference type="Proteomes" id="UP000030693"/>
    </source>
</evidence>
<dbReference type="OrthoDB" id="37597at2759"/>
<dbReference type="Proteomes" id="UP000030693">
    <property type="component" value="Unassembled WGS sequence"/>
</dbReference>
<organism evidence="10">
    <name type="scientific">Fonticula alba</name>
    <name type="common">Slime mold</name>
    <dbReference type="NCBI Taxonomy" id="691883"/>
    <lineage>
        <taxon>Eukaryota</taxon>
        <taxon>Rotosphaerida</taxon>
        <taxon>Fonticulaceae</taxon>
        <taxon>Fonticula</taxon>
    </lineage>
</organism>
<evidence type="ECO:0000256" key="6">
    <source>
        <dbReference type="ARBA" id="ARBA00022942"/>
    </source>
</evidence>
<dbReference type="PANTHER" id="PTHR32194:SF3">
    <property type="entry name" value="PROTEASOME SUBUNIT BETA"/>
    <property type="match status" value="1"/>
</dbReference>
<comment type="catalytic activity">
    <reaction evidence="1">
        <text>Cleavage of peptide bonds with very broad specificity.</text>
        <dbReference type="EC" id="3.4.25.1"/>
    </reaction>
</comment>
<comment type="function">
    <text evidence="9">Component of the proteasome, a multicatalytic proteinase complex which is characterized by its ability to cleave peptides with Arg, Phe, Tyr, Leu, and Glu adjacent to the leaving group at neutral or slightly basic pH. The proteasome has an ATP-dependent proteolytic activity.</text>
</comment>
<keyword evidence="3" id="KW-0645">Protease</keyword>
<evidence type="ECO:0000256" key="4">
    <source>
        <dbReference type="ARBA" id="ARBA00022698"/>
    </source>
</evidence>
<dbReference type="PROSITE" id="PS00854">
    <property type="entry name" value="PROTEASOME_BETA_1"/>
    <property type="match status" value="1"/>
</dbReference>
<keyword evidence="7" id="KW-0865">Zymogen</keyword>
<evidence type="ECO:0000313" key="10">
    <source>
        <dbReference type="EMBL" id="KCV69424.1"/>
    </source>
</evidence>